<feature type="transmembrane region" description="Helical" evidence="6">
    <location>
        <begin position="208"/>
        <end position="228"/>
    </location>
</feature>
<name>A0A6L8LLL3_9RHOB</name>
<comment type="caution">
    <text evidence="8">The sequence shown here is derived from an EMBL/GenBank/DDBJ whole genome shotgun (WGS) entry which is preliminary data.</text>
</comment>
<organism evidence="8 9">
    <name type="scientific">Thalassovita mangrovi</name>
    <dbReference type="NCBI Taxonomy" id="2692236"/>
    <lineage>
        <taxon>Bacteria</taxon>
        <taxon>Pseudomonadati</taxon>
        <taxon>Pseudomonadota</taxon>
        <taxon>Alphaproteobacteria</taxon>
        <taxon>Rhodobacterales</taxon>
        <taxon>Roseobacteraceae</taxon>
        <taxon>Thalassovita</taxon>
    </lineage>
</organism>
<dbReference type="AlphaFoldDB" id="A0A6L8LLL3"/>
<dbReference type="InterPro" id="IPR037185">
    <property type="entry name" value="EmrE-like"/>
</dbReference>
<feature type="transmembrane region" description="Helical" evidence="6">
    <location>
        <begin position="68"/>
        <end position="89"/>
    </location>
</feature>
<feature type="transmembrane region" description="Helical" evidence="6">
    <location>
        <begin position="176"/>
        <end position="196"/>
    </location>
</feature>
<feature type="domain" description="EamA" evidence="7">
    <location>
        <begin position="146"/>
        <end position="273"/>
    </location>
</feature>
<dbReference type="EMBL" id="WWEN01000001">
    <property type="protein sequence ID" value="MYM53999.1"/>
    <property type="molecule type" value="Genomic_DNA"/>
</dbReference>
<keyword evidence="9" id="KW-1185">Reference proteome</keyword>
<evidence type="ECO:0000259" key="7">
    <source>
        <dbReference type="Pfam" id="PF00892"/>
    </source>
</evidence>
<feature type="transmembrane region" description="Helical" evidence="6">
    <location>
        <begin position="123"/>
        <end position="141"/>
    </location>
</feature>
<comment type="similarity">
    <text evidence="2">Belongs to the drug/metabolite transporter (DMT) superfamily. 10 TMS drug/metabolite exporter (DME) (TC 2.A.7.3) family.</text>
</comment>
<feature type="transmembrane region" description="Helical" evidence="6">
    <location>
        <begin position="263"/>
        <end position="280"/>
    </location>
</feature>
<evidence type="ECO:0000256" key="6">
    <source>
        <dbReference type="SAM" id="Phobius"/>
    </source>
</evidence>
<evidence type="ECO:0000256" key="1">
    <source>
        <dbReference type="ARBA" id="ARBA00004141"/>
    </source>
</evidence>
<feature type="transmembrane region" description="Helical" evidence="6">
    <location>
        <begin position="36"/>
        <end position="56"/>
    </location>
</feature>
<proteinExistence type="inferred from homology"/>
<dbReference type="PANTHER" id="PTHR22911">
    <property type="entry name" value="ACYL-MALONYL CONDENSING ENZYME-RELATED"/>
    <property type="match status" value="1"/>
</dbReference>
<dbReference type="InterPro" id="IPR000620">
    <property type="entry name" value="EamA_dom"/>
</dbReference>
<feature type="transmembrane region" description="Helical" evidence="6">
    <location>
        <begin position="7"/>
        <end position="24"/>
    </location>
</feature>
<keyword evidence="4 6" id="KW-1133">Transmembrane helix</keyword>
<gene>
    <name evidence="8" type="ORF">GR167_01685</name>
</gene>
<evidence type="ECO:0000256" key="2">
    <source>
        <dbReference type="ARBA" id="ARBA00009853"/>
    </source>
</evidence>
<evidence type="ECO:0000256" key="5">
    <source>
        <dbReference type="ARBA" id="ARBA00023136"/>
    </source>
</evidence>
<dbReference type="Pfam" id="PF00892">
    <property type="entry name" value="EamA"/>
    <property type="match status" value="2"/>
</dbReference>
<accession>A0A6L8LLL3</accession>
<evidence type="ECO:0000313" key="8">
    <source>
        <dbReference type="EMBL" id="MYM53999.1"/>
    </source>
</evidence>
<dbReference type="RefSeq" id="WP_160971699.1">
    <property type="nucleotide sequence ID" value="NZ_WWEN01000001.1"/>
</dbReference>
<evidence type="ECO:0000256" key="4">
    <source>
        <dbReference type="ARBA" id="ARBA00022989"/>
    </source>
</evidence>
<dbReference type="Proteomes" id="UP000479043">
    <property type="component" value="Unassembled WGS sequence"/>
</dbReference>
<feature type="domain" description="EamA" evidence="7">
    <location>
        <begin position="6"/>
        <end position="137"/>
    </location>
</feature>
<dbReference type="SUPFAM" id="SSF103481">
    <property type="entry name" value="Multidrug resistance efflux transporter EmrE"/>
    <property type="match status" value="2"/>
</dbReference>
<evidence type="ECO:0000256" key="3">
    <source>
        <dbReference type="ARBA" id="ARBA00022692"/>
    </source>
</evidence>
<comment type="subcellular location">
    <subcellularLocation>
        <location evidence="1">Membrane</location>
        <topology evidence="1">Multi-pass membrane protein</topology>
    </subcellularLocation>
</comment>
<sequence length="298" mass="31814">MNNVKANLLFILSMALFAVQDLFIKQVTVTVPTSELIFFLGVGATIVFGLVALRSGETLFPPLRDNRILYLRTVSEGFCAIFVIVSLSAVALATFATMFQAVPLVVTMGAALFLREQVGWRRWLAILIGFGGVLLIVRPGSSGFDSGTLLVLGAVLSISLRDVISRRLPANVPTSVVSFQGFVAVIFAGPILGLILGHQPVIPTVVEALLIGAVILLGVVAYAAMVVAMRIGEVSALAPFRYSRMVFSMGLGIVFLAERPDLLTYAGAALIIATGLYSYLRERNLARKFAPQAGIDPA</sequence>
<feature type="transmembrane region" description="Helical" evidence="6">
    <location>
        <begin position="240"/>
        <end position="257"/>
    </location>
</feature>
<keyword evidence="3 6" id="KW-0812">Transmembrane</keyword>
<reference evidence="8 9" key="1">
    <citation type="submission" date="2020-01" db="EMBL/GenBank/DDBJ databases">
        <authorList>
            <person name="Chen S."/>
        </authorList>
    </citation>
    <scope>NUCLEOTIDE SEQUENCE [LARGE SCALE GENOMIC DNA]</scope>
    <source>
        <strain evidence="8 9">GS-10</strain>
    </source>
</reference>
<dbReference type="GO" id="GO:0016020">
    <property type="term" value="C:membrane"/>
    <property type="evidence" value="ECO:0007669"/>
    <property type="project" value="UniProtKB-SubCell"/>
</dbReference>
<protein>
    <submittedName>
        <fullName evidence="8">EamA family transporter</fullName>
    </submittedName>
</protein>
<evidence type="ECO:0000313" key="9">
    <source>
        <dbReference type="Proteomes" id="UP000479043"/>
    </source>
</evidence>
<dbReference type="PANTHER" id="PTHR22911:SF6">
    <property type="entry name" value="SOLUTE CARRIER FAMILY 35 MEMBER G1"/>
    <property type="match status" value="1"/>
</dbReference>
<keyword evidence="5 6" id="KW-0472">Membrane</keyword>